<sequence>MELYINGTIYIEREQFATAMLVDDEYIKAVGGRELYNKYKDEAEVIDLKGTTVIPGLNDAHLHFLMTAEYLEMLKLTDVTSMQELIERSRNYIKEKKYTEEDFLYTEGWNQNYFTDIQKIPDRTDLDKISRTIPIAMVRVDRHIMSLNSKAIEQLNITKYSFPKNGGEVKKDANGEPTGVLTEGAIDLVRPFLPESSREEKKKLLNQAMKLANSYGLTSMHVNDAKDDKIEDTLSLYQELEAEKKLSLRFYHQIWFNDDAYMQPFFDKGYKLGQGSLYNQIGPVKLFSDGTLGARTAALREAYSDDPGNYGVETKTQEQLNHEVQVAVDNDFQVIIHGIGDKGVERILDAFDYALAGKPNDLRLGINHIQITGKDLLERVIDKGYLTYVQPIFLNDDIPILYERIGGTRAHGSYAFETLREAGVHQSLSTDAPIVTFNPWANLYCAVTRKRLDEQAGYAFLPEEAMDIFAAIDAYTYESAYASFEENIKGRIKPGYLADFVLLDRNIFTCEPHELKEVQVLSTIVGGKEVFRRENNNEINRK</sequence>
<dbReference type="Gene3D" id="3.10.310.70">
    <property type="match status" value="1"/>
</dbReference>
<gene>
    <name evidence="2" type="ORF">FM115_05140</name>
</gene>
<evidence type="ECO:0000259" key="1">
    <source>
        <dbReference type="Pfam" id="PF07969"/>
    </source>
</evidence>
<name>A0A1R4JF42_9LACT</name>
<reference evidence="2 3" key="1">
    <citation type="submission" date="2017-02" db="EMBL/GenBank/DDBJ databases">
        <authorList>
            <person name="Peterson S.W."/>
        </authorList>
    </citation>
    <scope>NUCLEOTIDE SEQUENCE [LARGE SCALE GENOMIC DNA]</scope>
    <source>
        <strain evidence="2 3">42ea</strain>
    </source>
</reference>
<dbReference type="Gene3D" id="2.30.40.10">
    <property type="entry name" value="Urease, subunit C, domain 1"/>
    <property type="match status" value="1"/>
</dbReference>
<organism evidence="2 3">
    <name type="scientific">Marinilactibacillus psychrotolerans 42ea</name>
    <dbReference type="NCBI Taxonomy" id="1255609"/>
    <lineage>
        <taxon>Bacteria</taxon>
        <taxon>Bacillati</taxon>
        <taxon>Bacillota</taxon>
        <taxon>Bacilli</taxon>
        <taxon>Lactobacillales</taxon>
        <taxon>Carnobacteriaceae</taxon>
        <taxon>Marinilactibacillus</taxon>
    </lineage>
</organism>
<dbReference type="Pfam" id="PF07969">
    <property type="entry name" value="Amidohydro_3"/>
    <property type="match status" value="1"/>
</dbReference>
<dbReference type="GO" id="GO:0016810">
    <property type="term" value="F:hydrolase activity, acting on carbon-nitrogen (but not peptide) bonds"/>
    <property type="evidence" value="ECO:0007669"/>
    <property type="project" value="InterPro"/>
</dbReference>
<feature type="domain" description="Amidohydrolase 3" evidence="1">
    <location>
        <begin position="44"/>
        <end position="531"/>
    </location>
</feature>
<dbReference type="InterPro" id="IPR013108">
    <property type="entry name" value="Amidohydro_3"/>
</dbReference>
<proteinExistence type="predicted"/>
<dbReference type="InterPro" id="IPR011059">
    <property type="entry name" value="Metal-dep_hydrolase_composite"/>
</dbReference>
<dbReference type="CDD" id="cd01300">
    <property type="entry name" value="YtcJ_like"/>
    <property type="match status" value="1"/>
</dbReference>
<dbReference type="RefSeq" id="WP_087057997.1">
    <property type="nucleotide sequence ID" value="NZ_FUKW01000076.1"/>
</dbReference>
<dbReference type="EMBL" id="FUKW01000076">
    <property type="protein sequence ID" value="SJN30554.1"/>
    <property type="molecule type" value="Genomic_DNA"/>
</dbReference>
<dbReference type="Proteomes" id="UP000195611">
    <property type="component" value="Unassembled WGS sequence"/>
</dbReference>
<evidence type="ECO:0000313" key="3">
    <source>
        <dbReference type="Proteomes" id="UP000195611"/>
    </source>
</evidence>
<protein>
    <submittedName>
        <fullName evidence="2">Exoenzymes regulatory protein AepA</fullName>
    </submittedName>
</protein>
<dbReference type="SUPFAM" id="SSF51338">
    <property type="entry name" value="Composite domain of metallo-dependent hydrolases"/>
    <property type="match status" value="1"/>
</dbReference>
<dbReference type="PANTHER" id="PTHR22642:SF2">
    <property type="entry name" value="PROTEIN LONG AFTER FAR-RED 3"/>
    <property type="match status" value="1"/>
</dbReference>
<dbReference type="PANTHER" id="PTHR22642">
    <property type="entry name" value="IMIDAZOLONEPROPIONASE"/>
    <property type="match status" value="1"/>
</dbReference>
<dbReference type="AlphaFoldDB" id="A0A1R4JF42"/>
<dbReference type="Gene3D" id="3.20.20.140">
    <property type="entry name" value="Metal-dependent hydrolases"/>
    <property type="match status" value="1"/>
</dbReference>
<dbReference type="InterPro" id="IPR032466">
    <property type="entry name" value="Metal_Hydrolase"/>
</dbReference>
<accession>A0A1R4JF42</accession>
<dbReference type="SUPFAM" id="SSF51556">
    <property type="entry name" value="Metallo-dependent hydrolases"/>
    <property type="match status" value="1"/>
</dbReference>
<evidence type="ECO:0000313" key="2">
    <source>
        <dbReference type="EMBL" id="SJN30554.1"/>
    </source>
</evidence>
<dbReference type="InterPro" id="IPR033932">
    <property type="entry name" value="YtcJ-like"/>
</dbReference>